<evidence type="ECO:0000313" key="1">
    <source>
        <dbReference type="EMBL" id="KAJ9119485.1"/>
    </source>
</evidence>
<name>A0ACC2X602_9TREE</name>
<gene>
    <name evidence="1" type="ORF">QFC24_005718</name>
</gene>
<evidence type="ECO:0000313" key="2">
    <source>
        <dbReference type="Proteomes" id="UP001234202"/>
    </source>
</evidence>
<protein>
    <submittedName>
        <fullName evidence="1">Uncharacterized protein</fullName>
    </submittedName>
</protein>
<proteinExistence type="predicted"/>
<dbReference type="EMBL" id="JASBWV010000024">
    <property type="protein sequence ID" value="KAJ9119485.1"/>
    <property type="molecule type" value="Genomic_DNA"/>
</dbReference>
<reference evidence="1" key="1">
    <citation type="submission" date="2023-04" db="EMBL/GenBank/DDBJ databases">
        <title>Draft Genome sequencing of Naganishia species isolated from polar environments using Oxford Nanopore Technology.</title>
        <authorList>
            <person name="Leo P."/>
            <person name="Venkateswaran K."/>
        </authorList>
    </citation>
    <scope>NUCLEOTIDE SEQUENCE</scope>
    <source>
        <strain evidence="1">DBVPG 5303</strain>
    </source>
</reference>
<organism evidence="1 2">
    <name type="scientific">Naganishia onofrii</name>
    <dbReference type="NCBI Taxonomy" id="1851511"/>
    <lineage>
        <taxon>Eukaryota</taxon>
        <taxon>Fungi</taxon>
        <taxon>Dikarya</taxon>
        <taxon>Basidiomycota</taxon>
        <taxon>Agaricomycotina</taxon>
        <taxon>Tremellomycetes</taxon>
        <taxon>Filobasidiales</taxon>
        <taxon>Filobasidiaceae</taxon>
        <taxon>Naganishia</taxon>
    </lineage>
</organism>
<keyword evidence="2" id="KW-1185">Reference proteome</keyword>
<sequence>MVPLGTPTMPLTPEQVKIVKSTVPVLEQHGETITTVFYKNMLADYPDLNNIFNTTNQINGHQPRALAASVYAYAKYIDDLGVLSPAVEHICQKHASLYIRSEQYDIVGEYLLKAMGQVLGDALTPEILEAWGVAYWQLAEIMKKREAELLDASEGWTDWRKFTITQRVQESSEICSFYLEPTSQADSEDEPTKLPMYQPGQYISVRMPVPHLEYLQARQYSLSDAPGNYYYRISVKRERKVLDPKDVPDAKYEPGYLSNVLHDSKKVGDVIEVSHPAGEFFFDLQKVDNPDECFPVVLISAGVGLTPMISILNTLTRHDAPTARSISFIHAARNTAVRAFGQHIKALTRSHSNVDSVIFIRNITEDDVQGEDYHQKGRMSLDKLDKNQQLFLNDPKTQYYVCGPGQFMTDMEDKLKSFGVDEGRINMELFGTGGLPQ</sequence>
<accession>A0ACC2X602</accession>
<comment type="caution">
    <text evidence="1">The sequence shown here is derived from an EMBL/GenBank/DDBJ whole genome shotgun (WGS) entry which is preliminary data.</text>
</comment>
<dbReference type="Proteomes" id="UP001234202">
    <property type="component" value="Unassembled WGS sequence"/>
</dbReference>